<dbReference type="AlphaFoldDB" id="Q7XRI3"/>
<evidence type="ECO:0000313" key="2">
    <source>
        <dbReference type="EMBL" id="CAE02502.2"/>
    </source>
</evidence>
<reference evidence="3" key="1">
    <citation type="journal article" date="2005" name="Nature">
        <title>The map-based sequence of the rice genome.</title>
        <authorList>
            <consortium name="International rice genome sequencing project (IRGSP)"/>
            <person name="Matsumoto T."/>
            <person name="Wu J."/>
            <person name="Kanamori H."/>
            <person name="Katayose Y."/>
            <person name="Fujisawa M."/>
            <person name="Namiki N."/>
            <person name="Mizuno H."/>
            <person name="Yamamoto K."/>
            <person name="Antonio B.A."/>
            <person name="Baba T."/>
            <person name="Sakata K."/>
            <person name="Nagamura Y."/>
            <person name="Aoki H."/>
            <person name="Arikawa K."/>
            <person name="Arita K."/>
            <person name="Bito T."/>
            <person name="Chiden Y."/>
            <person name="Fujitsuka N."/>
            <person name="Fukunaka R."/>
            <person name="Hamada M."/>
            <person name="Harada C."/>
            <person name="Hayashi A."/>
            <person name="Hijishita S."/>
            <person name="Honda M."/>
            <person name="Hosokawa S."/>
            <person name="Ichikawa Y."/>
            <person name="Idonuma A."/>
            <person name="Iijima M."/>
            <person name="Ikeda M."/>
            <person name="Ikeno M."/>
            <person name="Ito K."/>
            <person name="Ito S."/>
            <person name="Ito T."/>
            <person name="Ito Y."/>
            <person name="Ito Y."/>
            <person name="Iwabuchi A."/>
            <person name="Kamiya K."/>
            <person name="Karasawa W."/>
            <person name="Kurita K."/>
            <person name="Katagiri S."/>
            <person name="Kikuta A."/>
            <person name="Kobayashi H."/>
            <person name="Kobayashi N."/>
            <person name="Machita K."/>
            <person name="Maehara T."/>
            <person name="Masukawa M."/>
            <person name="Mizubayashi T."/>
            <person name="Mukai Y."/>
            <person name="Nagasaki H."/>
            <person name="Nagata Y."/>
            <person name="Naito S."/>
            <person name="Nakashima M."/>
            <person name="Nakama Y."/>
            <person name="Nakamichi Y."/>
            <person name="Nakamura M."/>
            <person name="Meguro A."/>
            <person name="Negishi M."/>
            <person name="Ohta I."/>
            <person name="Ohta T."/>
            <person name="Okamoto M."/>
            <person name="Ono N."/>
            <person name="Saji S."/>
            <person name="Sakaguchi M."/>
            <person name="Sakai K."/>
            <person name="Shibata M."/>
            <person name="Shimokawa T."/>
            <person name="Song J."/>
            <person name="Takazaki Y."/>
            <person name="Terasawa K."/>
            <person name="Tsugane M."/>
            <person name="Tsuji K."/>
            <person name="Ueda S."/>
            <person name="Waki K."/>
            <person name="Yamagata H."/>
            <person name="Yamamoto M."/>
            <person name="Yamamoto S."/>
            <person name="Yamane H."/>
            <person name="Yoshiki S."/>
            <person name="Yoshihara R."/>
            <person name="Yukawa K."/>
            <person name="Zhong H."/>
            <person name="Yano M."/>
            <person name="Yuan Q."/>
            <person name="Ouyang S."/>
            <person name="Liu J."/>
            <person name="Jones K.M."/>
            <person name="Gansberger K."/>
            <person name="Moffat K."/>
            <person name="Hill J."/>
            <person name="Bera J."/>
            <person name="Fadrosh D."/>
            <person name="Jin S."/>
            <person name="Johri S."/>
            <person name="Kim M."/>
            <person name="Overton L."/>
            <person name="Reardon M."/>
            <person name="Tsitrin T."/>
            <person name="Vuong H."/>
            <person name="Weaver B."/>
            <person name="Ciecko A."/>
            <person name="Tallon L."/>
            <person name="Jackson J."/>
            <person name="Pai G."/>
            <person name="Aken S.V."/>
            <person name="Utterback T."/>
            <person name="Reidmuller S."/>
            <person name="Feldblyum T."/>
            <person name="Hsiao J."/>
            <person name="Zismann V."/>
            <person name="Iobst S."/>
            <person name="de Vazeille A.R."/>
            <person name="Buell C.R."/>
            <person name="Ying K."/>
            <person name="Li Y."/>
            <person name="Lu T."/>
            <person name="Huang Y."/>
            <person name="Zhao Q."/>
            <person name="Feng Q."/>
            <person name="Zhang L."/>
            <person name="Zhu J."/>
            <person name="Weng Q."/>
            <person name="Mu J."/>
            <person name="Lu Y."/>
            <person name="Fan D."/>
            <person name="Liu Y."/>
            <person name="Guan J."/>
            <person name="Zhang Y."/>
            <person name="Yu S."/>
            <person name="Liu X."/>
            <person name="Zhang Y."/>
            <person name="Hong G."/>
            <person name="Han B."/>
            <person name="Choisne N."/>
            <person name="Demange N."/>
            <person name="Orjeda G."/>
            <person name="Samain S."/>
            <person name="Cattolico L."/>
            <person name="Pelletier E."/>
            <person name="Couloux A."/>
            <person name="Segurens B."/>
            <person name="Wincker P."/>
            <person name="D'Hont A."/>
            <person name="Scarpelli C."/>
            <person name="Weissenbach J."/>
            <person name="Salanoubat M."/>
            <person name="Quetier F."/>
            <person name="Yu Y."/>
            <person name="Kim H.R."/>
            <person name="Rambo T."/>
            <person name="Currie J."/>
            <person name="Collura K."/>
            <person name="Luo M."/>
            <person name="Yang T."/>
            <person name="Ammiraju J.S.S."/>
            <person name="Engler F."/>
            <person name="Soderlund C."/>
            <person name="Wing R.A."/>
            <person name="Palmer L.E."/>
            <person name="de la Bastide M."/>
            <person name="Spiegel L."/>
            <person name="Nascimento L."/>
            <person name="Zutavern T."/>
            <person name="O'Shaughnessy A."/>
            <person name="Dike S."/>
            <person name="Dedhia N."/>
            <person name="Preston R."/>
            <person name="Balija V."/>
            <person name="McCombie W.R."/>
            <person name="Chow T."/>
            <person name="Chen H."/>
            <person name="Chung M."/>
            <person name="Chen C."/>
            <person name="Shaw J."/>
            <person name="Wu H."/>
            <person name="Hsiao K."/>
            <person name="Chao Y."/>
            <person name="Chu M."/>
            <person name="Cheng C."/>
            <person name="Hour A."/>
            <person name="Lee P."/>
            <person name="Lin S."/>
            <person name="Lin Y."/>
            <person name="Liou J."/>
            <person name="Liu S."/>
            <person name="Hsing Y."/>
            <person name="Raghuvanshi S."/>
            <person name="Mohanty A."/>
            <person name="Bharti A.K."/>
            <person name="Gaur A."/>
            <person name="Gupta V."/>
            <person name="Kumar D."/>
            <person name="Ravi V."/>
            <person name="Vij S."/>
            <person name="Kapur A."/>
            <person name="Khurana P."/>
            <person name="Khurana P."/>
            <person name="Khurana J.P."/>
            <person name="Tyagi A.K."/>
            <person name="Gaikwad K."/>
            <person name="Singh A."/>
            <person name="Dalal V."/>
            <person name="Srivastava S."/>
            <person name="Dixit A."/>
            <person name="Pal A.K."/>
            <person name="Ghazi I.A."/>
            <person name="Yadav M."/>
            <person name="Pandit A."/>
            <person name="Bhargava A."/>
            <person name="Sureshbabu K."/>
            <person name="Batra K."/>
            <person name="Sharma T.R."/>
            <person name="Mohapatra T."/>
            <person name="Singh N.K."/>
            <person name="Messing J."/>
            <person name="Nelson A.B."/>
            <person name="Fuks G."/>
            <person name="Kavchok S."/>
            <person name="Keizer G."/>
            <person name="Linton E."/>
            <person name="Llaca V."/>
            <person name="Song R."/>
            <person name="Tanyolac B."/>
            <person name="Young S."/>
            <person name="Ho-Il K."/>
            <person name="Hahn J.H."/>
            <person name="Sangsakoo G."/>
            <person name="Vanavichit A."/>
            <person name="de Mattos Luiz.A.T."/>
            <person name="Zimmer P.D."/>
            <person name="Malone G."/>
            <person name="Dellagostin O."/>
            <person name="de Oliveira A.C."/>
            <person name="Bevan M."/>
            <person name="Bancroft I."/>
            <person name="Minx P."/>
            <person name="Cordum H."/>
            <person name="Wilson R."/>
            <person name="Cheng Z."/>
            <person name="Jin W."/>
            <person name="Jiang J."/>
            <person name="Leong S.A."/>
            <person name="Iwama H."/>
            <person name="Gojobori T."/>
            <person name="Itoh T."/>
            <person name="Niimura Y."/>
            <person name="Fujii Y."/>
            <person name="Habara T."/>
            <person name="Sakai H."/>
            <person name="Sato Y."/>
            <person name="Wilson G."/>
            <person name="Kumar K."/>
            <person name="McCouch S."/>
            <person name="Juretic N."/>
            <person name="Hoen D."/>
            <person name="Wright S."/>
            <person name="Bruskiewich R."/>
            <person name="Bureau T."/>
            <person name="Miyao A."/>
            <person name="Hirochika H."/>
            <person name="Nishikawa T."/>
            <person name="Kadowaki K."/>
            <person name="Sugiura M."/>
            <person name="Burr B."/>
            <person name="Sasaki T."/>
        </authorList>
    </citation>
    <scope>NUCLEOTIDE SEQUENCE [LARGE SCALE GENOMIC DNA]</scope>
    <source>
        <strain evidence="3">cv. Nipponbare</strain>
    </source>
</reference>
<dbReference type="Gene3D" id="3.30.420.10">
    <property type="entry name" value="Ribonuclease H-like superfamily/Ribonuclease H"/>
    <property type="match status" value="1"/>
</dbReference>
<dbReference type="InterPro" id="IPR002156">
    <property type="entry name" value="RNaseH_domain"/>
</dbReference>
<sequence length="330" mass="36163">MAVAAAASSSPAVVAASPACRRVAPTGEKARGRVIGVRCLLIRTYSKLVVSHVDKSFEAKEEGMKRNLEAVRSMEKCFAGITVEHLPRDRNEEAGALAKSAASGGPHSPGIFFEVLYALSVPTESLDIMAFDQAELGEDPEDWRTPFVKYLKNGKQKQSAYSSEPQDQADFGAVVSLRGAPTLASLHLLYRRRGNSERNTPGVVRDEAMTPTELGANSSRVMFSGGEDGREVSLELLEGVRVEALEHMHEYAKSTSATYNKKVRSTELLPGHLVLRKKANLVAVGKLESKWEGPYLIKHRSRTGSFRLATLEGEEFNHSWNAASLNRFYV</sequence>
<protein>
    <submittedName>
        <fullName evidence="2">OSJNBa0072D08.18 protein</fullName>
    </submittedName>
</protein>
<dbReference type="PANTHER" id="PTHR48475:SF2">
    <property type="entry name" value="RIBONUCLEASE H"/>
    <property type="match status" value="1"/>
</dbReference>
<reference evidence="3" key="2">
    <citation type="journal article" date="2008" name="Nucleic Acids Res.">
        <title>The rice annotation project database (RAP-DB): 2008 update.</title>
        <authorList>
            <consortium name="The rice annotation project (RAP)"/>
        </authorList>
    </citation>
    <scope>GENOME REANNOTATION</scope>
    <source>
        <strain evidence="3">cv. Nipponbare</strain>
    </source>
</reference>
<evidence type="ECO:0000259" key="1">
    <source>
        <dbReference type="Pfam" id="PF13456"/>
    </source>
</evidence>
<organism evidence="2 3">
    <name type="scientific">Oryza sativa subsp. japonica</name>
    <name type="common">Rice</name>
    <dbReference type="NCBI Taxonomy" id="39947"/>
    <lineage>
        <taxon>Eukaryota</taxon>
        <taxon>Viridiplantae</taxon>
        <taxon>Streptophyta</taxon>
        <taxon>Embryophyta</taxon>
        <taxon>Tracheophyta</taxon>
        <taxon>Spermatophyta</taxon>
        <taxon>Magnoliopsida</taxon>
        <taxon>Liliopsida</taxon>
        <taxon>Poales</taxon>
        <taxon>Poaceae</taxon>
        <taxon>BOP clade</taxon>
        <taxon>Oryzoideae</taxon>
        <taxon>Oryzeae</taxon>
        <taxon>Oryzinae</taxon>
        <taxon>Oryza</taxon>
        <taxon>Oryza sativa</taxon>
    </lineage>
</organism>
<name>Q7XRI3_ORYSJ</name>
<proteinExistence type="predicted"/>
<dbReference type="Pfam" id="PF13456">
    <property type="entry name" value="RVT_3"/>
    <property type="match status" value="1"/>
</dbReference>
<evidence type="ECO:0000313" key="3">
    <source>
        <dbReference type="Proteomes" id="UP000000763"/>
    </source>
</evidence>
<gene>
    <name evidence="2" type="primary">OSJNBa0072D08.18</name>
</gene>
<dbReference type="PANTHER" id="PTHR48475">
    <property type="entry name" value="RIBONUCLEASE H"/>
    <property type="match status" value="1"/>
</dbReference>
<feature type="domain" description="RNase H type-1" evidence="1">
    <location>
        <begin position="36"/>
        <end position="101"/>
    </location>
</feature>
<accession>Q7XRI3</accession>
<dbReference type="InterPro" id="IPR036397">
    <property type="entry name" value="RNaseH_sf"/>
</dbReference>
<dbReference type="GO" id="GO:0004523">
    <property type="term" value="F:RNA-DNA hybrid ribonuclease activity"/>
    <property type="evidence" value="ECO:0007669"/>
    <property type="project" value="InterPro"/>
</dbReference>
<dbReference type="Proteomes" id="UP000000763">
    <property type="component" value="Chromosome 4"/>
</dbReference>
<dbReference type="GO" id="GO:0003676">
    <property type="term" value="F:nucleic acid binding"/>
    <property type="evidence" value="ECO:0007669"/>
    <property type="project" value="InterPro"/>
</dbReference>
<dbReference type="EMBL" id="AL731611">
    <property type="protein sequence ID" value="CAE02502.2"/>
    <property type="molecule type" value="Genomic_DNA"/>
</dbReference>